<evidence type="ECO:0000256" key="5">
    <source>
        <dbReference type="ARBA" id="ARBA00022614"/>
    </source>
</evidence>
<feature type="domain" description="Protein kinase" evidence="22">
    <location>
        <begin position="720"/>
        <end position="990"/>
    </location>
</feature>
<dbReference type="InterPro" id="IPR017441">
    <property type="entry name" value="Protein_kinase_ATP_BS"/>
</dbReference>
<gene>
    <name evidence="23" type="ORF">LSALG_LOCUS10803</name>
</gene>
<evidence type="ECO:0000256" key="3">
    <source>
        <dbReference type="ARBA" id="ARBA00022527"/>
    </source>
</evidence>
<dbReference type="InterPro" id="IPR025875">
    <property type="entry name" value="Leu-rich_rpt_4"/>
</dbReference>
<comment type="catalytic activity">
    <reaction evidence="17">
        <text>L-threonyl-[protein] + ATP = O-phospho-L-threonyl-[protein] + ADP + H(+)</text>
        <dbReference type="Rhea" id="RHEA:46608"/>
        <dbReference type="Rhea" id="RHEA-COMP:11060"/>
        <dbReference type="Rhea" id="RHEA-COMP:11605"/>
        <dbReference type="ChEBI" id="CHEBI:15378"/>
        <dbReference type="ChEBI" id="CHEBI:30013"/>
        <dbReference type="ChEBI" id="CHEBI:30616"/>
        <dbReference type="ChEBI" id="CHEBI:61977"/>
        <dbReference type="ChEBI" id="CHEBI:456216"/>
        <dbReference type="EC" id="2.7.11.1"/>
    </reaction>
</comment>
<name>A0AA35YED2_LACSI</name>
<dbReference type="InterPro" id="IPR008266">
    <property type="entry name" value="Tyr_kinase_AS"/>
</dbReference>
<organism evidence="23 24">
    <name type="scientific">Lactuca saligna</name>
    <name type="common">Willowleaf lettuce</name>
    <dbReference type="NCBI Taxonomy" id="75948"/>
    <lineage>
        <taxon>Eukaryota</taxon>
        <taxon>Viridiplantae</taxon>
        <taxon>Streptophyta</taxon>
        <taxon>Embryophyta</taxon>
        <taxon>Tracheophyta</taxon>
        <taxon>Spermatophyta</taxon>
        <taxon>Magnoliopsida</taxon>
        <taxon>eudicotyledons</taxon>
        <taxon>Gunneridae</taxon>
        <taxon>Pentapetalae</taxon>
        <taxon>asterids</taxon>
        <taxon>campanulids</taxon>
        <taxon>Asterales</taxon>
        <taxon>Asteraceae</taxon>
        <taxon>Cichorioideae</taxon>
        <taxon>Cichorieae</taxon>
        <taxon>Lactucinae</taxon>
        <taxon>Lactuca</taxon>
    </lineage>
</organism>
<dbReference type="PROSITE" id="PS50011">
    <property type="entry name" value="PROTEIN_KINASE_DOM"/>
    <property type="match status" value="1"/>
</dbReference>
<evidence type="ECO:0000256" key="18">
    <source>
        <dbReference type="ARBA" id="ARBA00048679"/>
    </source>
</evidence>
<dbReference type="SMART" id="SM00369">
    <property type="entry name" value="LRR_TYP"/>
    <property type="match status" value="13"/>
</dbReference>
<dbReference type="PROSITE" id="PS00109">
    <property type="entry name" value="PROTEIN_KINASE_TYR"/>
    <property type="match status" value="1"/>
</dbReference>
<evidence type="ECO:0000256" key="13">
    <source>
        <dbReference type="ARBA" id="ARBA00022989"/>
    </source>
</evidence>
<protein>
    <recommendedName>
        <fullName evidence="2">non-specific serine/threonine protein kinase</fullName>
        <ecNumber evidence="2">2.7.11.1</ecNumber>
    </recommendedName>
</protein>
<keyword evidence="12 19" id="KW-0067">ATP-binding</keyword>
<evidence type="ECO:0000256" key="7">
    <source>
        <dbReference type="ARBA" id="ARBA00022692"/>
    </source>
</evidence>
<dbReference type="InterPro" id="IPR051420">
    <property type="entry name" value="Ser_Thr_Kinases_DiverseReg"/>
</dbReference>
<dbReference type="PANTHER" id="PTHR48005:SF16">
    <property type="entry name" value="MDIS1-INTERACTING RECEPTOR LIKE KINASE 2-LIKE ISOFORM X1"/>
    <property type="match status" value="1"/>
</dbReference>
<evidence type="ECO:0000256" key="15">
    <source>
        <dbReference type="ARBA" id="ARBA00023170"/>
    </source>
</evidence>
<dbReference type="GO" id="GO:0004674">
    <property type="term" value="F:protein serine/threonine kinase activity"/>
    <property type="evidence" value="ECO:0007669"/>
    <property type="project" value="UniProtKB-KW"/>
</dbReference>
<dbReference type="InterPro" id="IPR003591">
    <property type="entry name" value="Leu-rich_rpt_typical-subtyp"/>
</dbReference>
<dbReference type="FunFam" id="3.80.10.10:FF:000095">
    <property type="entry name" value="LRR receptor-like serine/threonine-protein kinase GSO1"/>
    <property type="match status" value="2"/>
</dbReference>
<keyword evidence="10 19" id="KW-0547">Nucleotide-binding</keyword>
<evidence type="ECO:0000256" key="21">
    <source>
        <dbReference type="SAM" id="SignalP"/>
    </source>
</evidence>
<evidence type="ECO:0000256" key="4">
    <source>
        <dbReference type="ARBA" id="ARBA00022553"/>
    </source>
</evidence>
<dbReference type="InterPro" id="IPR011009">
    <property type="entry name" value="Kinase-like_dom_sf"/>
</dbReference>
<dbReference type="GO" id="GO:0006952">
    <property type="term" value="P:defense response"/>
    <property type="evidence" value="ECO:0007669"/>
    <property type="project" value="UniProtKB-ARBA"/>
</dbReference>
<dbReference type="Gene3D" id="3.30.200.20">
    <property type="entry name" value="Phosphorylase Kinase, domain 1"/>
    <property type="match status" value="1"/>
</dbReference>
<dbReference type="FunFam" id="3.80.10.10:FF:000041">
    <property type="entry name" value="LRR receptor-like serine/threonine-protein kinase ERECTA"/>
    <property type="match status" value="1"/>
</dbReference>
<keyword evidence="24" id="KW-1185">Reference proteome</keyword>
<evidence type="ECO:0000313" key="23">
    <source>
        <dbReference type="EMBL" id="CAI9270498.1"/>
    </source>
</evidence>
<dbReference type="Proteomes" id="UP001177003">
    <property type="component" value="Chromosome 2"/>
</dbReference>
<dbReference type="SUPFAM" id="SSF52047">
    <property type="entry name" value="RNI-like"/>
    <property type="match status" value="2"/>
</dbReference>
<evidence type="ECO:0000259" key="22">
    <source>
        <dbReference type="PROSITE" id="PS50011"/>
    </source>
</evidence>
<keyword evidence="11" id="KW-0418">Kinase</keyword>
<keyword evidence="8 21" id="KW-0732">Signal</keyword>
<keyword evidence="15" id="KW-0675">Receptor</keyword>
<dbReference type="FunFam" id="3.30.200.20:FF:000309">
    <property type="entry name" value="Leucine-rich repeat receptor protein kinase MSP1"/>
    <property type="match status" value="1"/>
</dbReference>
<feature type="binding site" evidence="19">
    <location>
        <position position="748"/>
    </location>
    <ligand>
        <name>ATP</name>
        <dbReference type="ChEBI" id="CHEBI:30616"/>
    </ligand>
</feature>
<sequence>MSSKSSNICIPVHMLTMLMMLSFMLASPCPTDHVQQCHNAWTNFACNNGRVVEIDIGYCDESGLIKAIISSFPSVERLEISHSNLIGNILQQIDLLQNLTYISVSWNYNTGGTFPVYITNLTRLEHLDLSDNNLSGNVPSQLWSLKNLKFLDLSYNWLNGPILQSFASMVNLTQLKHLDLSHNKFIGTLPSDQLWSLKNLKFVDLGHNQLTGPILQSFASMVNLTRLEYLALSGNKFSGTLPSDQLWSLKNLKFLDLSHNQLTGPILQSFDYMFNLTRLEYLDLSRNSLNGTLPSQLWSLKNLWILDLSHNWLTYPILQSFASMVNLTRLEYLALSGNKFSSTLPSDQLWSLKNLKLLDLSHNQLTGPILQSFASMFNLTRLEYLDLSSNSLNGTLPSQLWSLKNLEILDLNQNQLTGPILTSFRSKVDLTRLVHINFSRNNFSGTLPSQLGSLKNLEFLDLSRNRLTSPIPPSFGSMINLKFLDLNTNQLRGPIPQELCNLQNLETLNLSMNNITGSIPPHIDYLKNIKQLDLNHNHLSGVIHLEFRNLPRLSHLDFSSNGLSGNVSFQYPCRLEYLDLSHNFLTGYNGLTSCYHLRYLDLSDNIFVGEAVNCFNFLSLEYYSLNVSGLDRGYCKKTDYGSVYEGKPSKEHKHILLLEILLPMIVGFCFLVIGYVLYHHKKATMEKSQPKLQKHGDVCSVLNYDGTLAFEDFIKATEDFDLKYCIGTGGYGSVYEAKLPNGKTFALKKLHRFEAKQPAFDKSFKNEIEVLTNLRHKNIVKLYGFCLHNQCNFLVYEYMEKGSLFCALSDNEFAVMLDWKTRVNIIKQVAHALSYMHHDCSPPIIHRDISSNNILLNKEMEGFVADFGAAKLLDPDSSNQTVVVGTLGYIAPELAYNIIVNEKCDVYSFGVLALEIIGGKHPGDFLTSLNCSNREGATLENIFDKRLPYPTDDRRIKMEILRVYDVALACIRVDPKSRPTMGNVSQELSK</sequence>
<proteinExistence type="predicted"/>
<keyword evidence="7 20" id="KW-0812">Transmembrane</keyword>
<evidence type="ECO:0000256" key="1">
    <source>
        <dbReference type="ARBA" id="ARBA00004479"/>
    </source>
</evidence>
<evidence type="ECO:0000256" key="8">
    <source>
        <dbReference type="ARBA" id="ARBA00022729"/>
    </source>
</evidence>
<evidence type="ECO:0000256" key="14">
    <source>
        <dbReference type="ARBA" id="ARBA00023136"/>
    </source>
</evidence>
<comment type="catalytic activity">
    <reaction evidence="18">
        <text>L-seryl-[protein] + ATP = O-phospho-L-seryl-[protein] + ADP + H(+)</text>
        <dbReference type="Rhea" id="RHEA:17989"/>
        <dbReference type="Rhea" id="RHEA-COMP:9863"/>
        <dbReference type="Rhea" id="RHEA-COMP:11604"/>
        <dbReference type="ChEBI" id="CHEBI:15378"/>
        <dbReference type="ChEBI" id="CHEBI:29999"/>
        <dbReference type="ChEBI" id="CHEBI:30616"/>
        <dbReference type="ChEBI" id="CHEBI:83421"/>
        <dbReference type="ChEBI" id="CHEBI:456216"/>
        <dbReference type="EC" id="2.7.11.1"/>
    </reaction>
</comment>
<evidence type="ECO:0000256" key="10">
    <source>
        <dbReference type="ARBA" id="ARBA00022741"/>
    </source>
</evidence>
<dbReference type="SMART" id="SM00365">
    <property type="entry name" value="LRR_SD22"/>
    <property type="match status" value="14"/>
</dbReference>
<dbReference type="PROSITE" id="PS51450">
    <property type="entry name" value="LRR"/>
    <property type="match status" value="4"/>
</dbReference>
<keyword evidence="4" id="KW-0597">Phosphoprotein</keyword>
<evidence type="ECO:0000256" key="16">
    <source>
        <dbReference type="ARBA" id="ARBA00023180"/>
    </source>
</evidence>
<dbReference type="GO" id="GO:0005524">
    <property type="term" value="F:ATP binding"/>
    <property type="evidence" value="ECO:0007669"/>
    <property type="project" value="UniProtKB-UniRule"/>
</dbReference>
<keyword evidence="5" id="KW-0433">Leucine-rich repeat</keyword>
<evidence type="ECO:0000256" key="20">
    <source>
        <dbReference type="SAM" id="Phobius"/>
    </source>
</evidence>
<dbReference type="SUPFAM" id="SSF56112">
    <property type="entry name" value="Protein kinase-like (PK-like)"/>
    <property type="match status" value="1"/>
</dbReference>
<evidence type="ECO:0000256" key="11">
    <source>
        <dbReference type="ARBA" id="ARBA00022777"/>
    </source>
</evidence>
<dbReference type="Pfam" id="PF12799">
    <property type="entry name" value="LRR_4"/>
    <property type="match status" value="1"/>
</dbReference>
<feature type="transmembrane region" description="Helical" evidence="20">
    <location>
        <begin position="655"/>
        <end position="678"/>
    </location>
</feature>
<keyword evidence="9" id="KW-0677">Repeat</keyword>
<keyword evidence="3" id="KW-0723">Serine/threonine-protein kinase</keyword>
<dbReference type="GO" id="GO:0016020">
    <property type="term" value="C:membrane"/>
    <property type="evidence" value="ECO:0007669"/>
    <property type="project" value="UniProtKB-SubCell"/>
</dbReference>
<dbReference type="Pfam" id="PF00560">
    <property type="entry name" value="LRR_1"/>
    <property type="match status" value="10"/>
</dbReference>
<dbReference type="Pfam" id="PF00069">
    <property type="entry name" value="Pkinase"/>
    <property type="match status" value="1"/>
</dbReference>
<dbReference type="Pfam" id="PF13855">
    <property type="entry name" value="LRR_8"/>
    <property type="match status" value="2"/>
</dbReference>
<dbReference type="EMBL" id="OX465078">
    <property type="protein sequence ID" value="CAI9270498.1"/>
    <property type="molecule type" value="Genomic_DNA"/>
</dbReference>
<keyword evidence="6" id="KW-0808">Transferase</keyword>
<dbReference type="Gene3D" id="3.80.10.10">
    <property type="entry name" value="Ribonuclease Inhibitor"/>
    <property type="match status" value="9"/>
</dbReference>
<dbReference type="CDD" id="cd14066">
    <property type="entry name" value="STKc_IRAK"/>
    <property type="match status" value="1"/>
</dbReference>
<dbReference type="Gene3D" id="1.10.510.10">
    <property type="entry name" value="Transferase(Phosphotransferase) domain 1"/>
    <property type="match status" value="1"/>
</dbReference>
<dbReference type="FunFam" id="1.10.510.10:FF:000445">
    <property type="entry name" value="MDIS1-interacting receptor like kinase 2"/>
    <property type="match status" value="1"/>
</dbReference>
<dbReference type="AlphaFoldDB" id="A0AA35YED2"/>
<evidence type="ECO:0000256" key="2">
    <source>
        <dbReference type="ARBA" id="ARBA00012513"/>
    </source>
</evidence>
<dbReference type="GO" id="GO:0051707">
    <property type="term" value="P:response to other organism"/>
    <property type="evidence" value="ECO:0007669"/>
    <property type="project" value="UniProtKB-ARBA"/>
</dbReference>
<dbReference type="EC" id="2.7.11.1" evidence="2"/>
<feature type="signal peptide" evidence="21">
    <location>
        <begin position="1"/>
        <end position="26"/>
    </location>
</feature>
<evidence type="ECO:0000256" key="12">
    <source>
        <dbReference type="ARBA" id="ARBA00022840"/>
    </source>
</evidence>
<evidence type="ECO:0000256" key="17">
    <source>
        <dbReference type="ARBA" id="ARBA00047899"/>
    </source>
</evidence>
<dbReference type="PROSITE" id="PS00107">
    <property type="entry name" value="PROTEIN_KINASE_ATP"/>
    <property type="match status" value="1"/>
</dbReference>
<evidence type="ECO:0000256" key="9">
    <source>
        <dbReference type="ARBA" id="ARBA00022737"/>
    </source>
</evidence>
<evidence type="ECO:0000256" key="6">
    <source>
        <dbReference type="ARBA" id="ARBA00022679"/>
    </source>
</evidence>
<dbReference type="InterPro" id="IPR000719">
    <property type="entry name" value="Prot_kinase_dom"/>
</dbReference>
<keyword evidence="13 20" id="KW-1133">Transmembrane helix</keyword>
<evidence type="ECO:0000313" key="24">
    <source>
        <dbReference type="Proteomes" id="UP001177003"/>
    </source>
</evidence>
<accession>A0AA35YED2</accession>
<dbReference type="InterPro" id="IPR032675">
    <property type="entry name" value="LRR_dom_sf"/>
</dbReference>
<feature type="chain" id="PRO_5041252726" description="non-specific serine/threonine protein kinase" evidence="21">
    <location>
        <begin position="27"/>
        <end position="990"/>
    </location>
</feature>
<comment type="subcellular location">
    <subcellularLocation>
        <location evidence="1">Membrane</location>
        <topology evidence="1">Single-pass type I membrane protein</topology>
    </subcellularLocation>
</comment>
<evidence type="ECO:0000256" key="19">
    <source>
        <dbReference type="PROSITE-ProRule" id="PRU10141"/>
    </source>
</evidence>
<dbReference type="PRINTS" id="PR00019">
    <property type="entry name" value="LEURICHRPT"/>
</dbReference>
<reference evidence="23" key="1">
    <citation type="submission" date="2023-04" db="EMBL/GenBank/DDBJ databases">
        <authorList>
            <person name="Vijverberg K."/>
            <person name="Xiong W."/>
            <person name="Schranz E."/>
        </authorList>
    </citation>
    <scope>NUCLEOTIDE SEQUENCE</scope>
</reference>
<keyword evidence="16" id="KW-0325">Glycoprotein</keyword>
<dbReference type="PANTHER" id="PTHR48005">
    <property type="entry name" value="LEUCINE RICH REPEAT KINASE 2"/>
    <property type="match status" value="1"/>
</dbReference>
<keyword evidence="14 20" id="KW-0472">Membrane</keyword>
<dbReference type="InterPro" id="IPR001611">
    <property type="entry name" value="Leu-rich_rpt"/>
</dbReference>